<proteinExistence type="predicted"/>
<reference evidence="2" key="1">
    <citation type="submission" date="2023-03" db="EMBL/GenBank/DDBJ databases">
        <title>Massive genome expansion in bonnet fungi (Mycena s.s.) driven by repeated elements and novel gene families across ecological guilds.</title>
        <authorList>
            <consortium name="Lawrence Berkeley National Laboratory"/>
            <person name="Harder C.B."/>
            <person name="Miyauchi S."/>
            <person name="Viragh M."/>
            <person name="Kuo A."/>
            <person name="Thoen E."/>
            <person name="Andreopoulos B."/>
            <person name="Lu D."/>
            <person name="Skrede I."/>
            <person name="Drula E."/>
            <person name="Henrissat B."/>
            <person name="Morin E."/>
            <person name="Kohler A."/>
            <person name="Barry K."/>
            <person name="LaButti K."/>
            <person name="Morin E."/>
            <person name="Salamov A."/>
            <person name="Lipzen A."/>
            <person name="Mereny Z."/>
            <person name="Hegedus B."/>
            <person name="Baldrian P."/>
            <person name="Stursova M."/>
            <person name="Weitz H."/>
            <person name="Taylor A."/>
            <person name="Grigoriev I.V."/>
            <person name="Nagy L.G."/>
            <person name="Martin F."/>
            <person name="Kauserud H."/>
        </authorList>
    </citation>
    <scope>NUCLEOTIDE SEQUENCE</scope>
    <source>
        <strain evidence="2">CBHHK002</strain>
    </source>
</reference>
<feature type="region of interest" description="Disordered" evidence="1">
    <location>
        <begin position="83"/>
        <end position="103"/>
    </location>
</feature>
<comment type="caution">
    <text evidence="2">The sequence shown here is derived from an EMBL/GenBank/DDBJ whole genome shotgun (WGS) entry which is preliminary data.</text>
</comment>
<feature type="compositionally biased region" description="Basic and acidic residues" evidence="1">
    <location>
        <begin position="86"/>
        <end position="97"/>
    </location>
</feature>
<dbReference type="AlphaFoldDB" id="A0AAD6ZNF2"/>
<organism evidence="2 3">
    <name type="scientific">Mycena albidolilacea</name>
    <dbReference type="NCBI Taxonomy" id="1033008"/>
    <lineage>
        <taxon>Eukaryota</taxon>
        <taxon>Fungi</taxon>
        <taxon>Dikarya</taxon>
        <taxon>Basidiomycota</taxon>
        <taxon>Agaricomycotina</taxon>
        <taxon>Agaricomycetes</taxon>
        <taxon>Agaricomycetidae</taxon>
        <taxon>Agaricales</taxon>
        <taxon>Marasmiineae</taxon>
        <taxon>Mycenaceae</taxon>
        <taxon>Mycena</taxon>
    </lineage>
</organism>
<evidence type="ECO:0000313" key="3">
    <source>
        <dbReference type="Proteomes" id="UP001218218"/>
    </source>
</evidence>
<sequence>LVSSPTVRRKQVAVWQSKMQDVDSDSDTNDALQAAQSAGGCHQATWLPIQLDKLFGSNLKEPIRIRPSCAAVSEESPYMELLATEHSNEEPDYRELEGSGDDY</sequence>
<feature type="non-terminal residue" evidence="2">
    <location>
        <position position="1"/>
    </location>
</feature>
<dbReference type="Proteomes" id="UP001218218">
    <property type="component" value="Unassembled WGS sequence"/>
</dbReference>
<protein>
    <submittedName>
        <fullName evidence="2">Uncharacterized protein</fullName>
    </submittedName>
</protein>
<feature type="non-terminal residue" evidence="2">
    <location>
        <position position="103"/>
    </location>
</feature>
<name>A0AAD6ZNF2_9AGAR</name>
<accession>A0AAD6ZNF2</accession>
<evidence type="ECO:0000313" key="2">
    <source>
        <dbReference type="EMBL" id="KAJ7330912.1"/>
    </source>
</evidence>
<gene>
    <name evidence="2" type="ORF">DFH08DRAFT_643253</name>
</gene>
<evidence type="ECO:0000256" key="1">
    <source>
        <dbReference type="SAM" id="MobiDB-lite"/>
    </source>
</evidence>
<keyword evidence="3" id="KW-1185">Reference proteome</keyword>
<dbReference type="EMBL" id="JARIHO010000036">
    <property type="protein sequence ID" value="KAJ7330912.1"/>
    <property type="molecule type" value="Genomic_DNA"/>
</dbReference>